<keyword evidence="2" id="KW-0560">Oxidoreductase</keyword>
<dbReference type="SUPFAM" id="SSF51735">
    <property type="entry name" value="NAD(P)-binding Rossmann-fold domains"/>
    <property type="match status" value="1"/>
</dbReference>
<dbReference type="Gene3D" id="3.40.50.720">
    <property type="entry name" value="NAD(P)-binding Rossmann-like Domain"/>
    <property type="match status" value="1"/>
</dbReference>
<comment type="caution">
    <text evidence="3">The sequence shown here is derived from an EMBL/GenBank/DDBJ whole genome shotgun (WGS) entry which is preliminary data.</text>
</comment>
<dbReference type="PANTHER" id="PTHR43639:SF1">
    <property type="entry name" value="SHORT-CHAIN DEHYDROGENASE_REDUCTASE FAMILY PROTEIN"/>
    <property type="match status" value="1"/>
</dbReference>
<name>A0A4R5KQ80_9MICC</name>
<evidence type="ECO:0000313" key="4">
    <source>
        <dbReference type="Proteomes" id="UP000295511"/>
    </source>
</evidence>
<dbReference type="PRINTS" id="PR00081">
    <property type="entry name" value="GDHRDH"/>
</dbReference>
<evidence type="ECO:0000256" key="1">
    <source>
        <dbReference type="ARBA" id="ARBA00006484"/>
    </source>
</evidence>
<dbReference type="OrthoDB" id="517007at2"/>
<evidence type="ECO:0000313" key="3">
    <source>
        <dbReference type="EMBL" id="TDF97899.1"/>
    </source>
</evidence>
<organism evidence="3 4">
    <name type="scientific">Arthrobacter terricola</name>
    <dbReference type="NCBI Taxonomy" id="2547396"/>
    <lineage>
        <taxon>Bacteria</taxon>
        <taxon>Bacillati</taxon>
        <taxon>Actinomycetota</taxon>
        <taxon>Actinomycetes</taxon>
        <taxon>Micrococcales</taxon>
        <taxon>Micrococcaceae</taxon>
        <taxon>Arthrobacter</taxon>
    </lineage>
</organism>
<comment type="similarity">
    <text evidence="1">Belongs to the short-chain dehydrogenases/reductases (SDR) family.</text>
</comment>
<dbReference type="PROSITE" id="PS00061">
    <property type="entry name" value="ADH_SHORT"/>
    <property type="match status" value="1"/>
</dbReference>
<accession>A0A4R5KQ80</accession>
<dbReference type="CDD" id="cd05233">
    <property type="entry name" value="SDR_c"/>
    <property type="match status" value="1"/>
</dbReference>
<dbReference type="EMBL" id="SMRU01000007">
    <property type="protein sequence ID" value="TDF97899.1"/>
    <property type="molecule type" value="Genomic_DNA"/>
</dbReference>
<dbReference type="Pfam" id="PF13561">
    <property type="entry name" value="adh_short_C2"/>
    <property type="match status" value="1"/>
</dbReference>
<gene>
    <name evidence="3" type="ORF">E1809_07800</name>
</gene>
<proteinExistence type="inferred from homology"/>
<reference evidence="3 4" key="1">
    <citation type="submission" date="2019-03" db="EMBL/GenBank/DDBJ databases">
        <title>Whole genome sequence of Arthrobacter sp JH1-1.</title>
        <authorList>
            <person name="Trinh H.N."/>
        </authorList>
    </citation>
    <scope>NUCLEOTIDE SEQUENCE [LARGE SCALE GENOMIC DNA]</scope>
    <source>
        <strain evidence="3 4">JH1-1</strain>
    </source>
</reference>
<evidence type="ECO:0000256" key="2">
    <source>
        <dbReference type="ARBA" id="ARBA00023002"/>
    </source>
</evidence>
<dbReference type="FunFam" id="3.40.50.720:FF:000084">
    <property type="entry name" value="Short-chain dehydrogenase reductase"/>
    <property type="match status" value="1"/>
</dbReference>
<dbReference type="AlphaFoldDB" id="A0A4R5KQ80"/>
<protein>
    <submittedName>
        <fullName evidence="3">SDR family oxidoreductase</fullName>
    </submittedName>
</protein>
<dbReference type="InterPro" id="IPR020904">
    <property type="entry name" value="Sc_DH/Rdtase_CS"/>
</dbReference>
<dbReference type="GO" id="GO:0016491">
    <property type="term" value="F:oxidoreductase activity"/>
    <property type="evidence" value="ECO:0007669"/>
    <property type="project" value="UniProtKB-KW"/>
</dbReference>
<keyword evidence="4" id="KW-1185">Reference proteome</keyword>
<sequence>MTTAEPTSLLSGRVALVVGASRGIGATIAATLAGAGAQVVLAARNVADLERQVAAIAESSGRPGSAVAMPVDVTREDSVKSLLDGIRDRFGRLDAAVNNAAGGGRTPAPLADWDSEEFDTAISANLRGVFLCLKYEIGLMLSSSSGGAGGSGGAIVNMSSTAGEQGVSGMSGYVASKFGVGGLTRVAALDYAAQGIRVNAIAPGPILTERLAAAGQAAQDRVAAAVPLGRIGSTSDIAAAALWLCSDQSSFVTGTVLAVDGGRLAGTPAFNTSRKETQP</sequence>
<dbReference type="PRINTS" id="PR00080">
    <property type="entry name" value="SDRFAMILY"/>
</dbReference>
<dbReference type="InterPro" id="IPR036291">
    <property type="entry name" value="NAD(P)-bd_dom_sf"/>
</dbReference>
<dbReference type="Proteomes" id="UP000295511">
    <property type="component" value="Unassembled WGS sequence"/>
</dbReference>
<dbReference type="RefSeq" id="WP_133203658.1">
    <property type="nucleotide sequence ID" value="NZ_SMRU01000007.1"/>
</dbReference>
<dbReference type="PANTHER" id="PTHR43639">
    <property type="entry name" value="OXIDOREDUCTASE, SHORT-CHAIN DEHYDROGENASE/REDUCTASE FAMILY (AFU_ORTHOLOGUE AFUA_5G02870)"/>
    <property type="match status" value="1"/>
</dbReference>
<dbReference type="InterPro" id="IPR002347">
    <property type="entry name" value="SDR_fam"/>
</dbReference>